<dbReference type="CDD" id="cd00067">
    <property type="entry name" value="GAL4"/>
    <property type="match status" value="1"/>
</dbReference>
<name>A0A9N9Q1D7_9HELO</name>
<dbReference type="GO" id="GO:0000981">
    <property type="term" value="F:DNA-binding transcription factor activity, RNA polymerase II-specific"/>
    <property type="evidence" value="ECO:0007669"/>
    <property type="project" value="InterPro"/>
</dbReference>
<dbReference type="PANTHER" id="PTHR35392:SF3">
    <property type="entry name" value="ZN(2)-C6 FUNGAL-TYPE DOMAIN-CONTAINING PROTEIN"/>
    <property type="match status" value="1"/>
</dbReference>
<dbReference type="InterPro" id="IPR052973">
    <property type="entry name" value="Fungal_sec-metab_reg_TF"/>
</dbReference>
<keyword evidence="3" id="KW-1185">Reference proteome</keyword>
<sequence length="738" mass="83484">MQNHGSKRGRDDVTPELIARKRLRPSVDIASLSPDKLEILSQAASILQVDVSDLANLPKTLIHHPESQKDERSSASSVAFLCQQAPIMEETMHQTSNLTTQMESKEQSEENCRTHADSASDNICDPGFFNLGLIPEQIAGCFAGFTSSASRSSLAVDSEDSIYHDKGMAAADSPLLRHDSMRQVSSSHLTYGIPTLEASTEFDSFYEPSYSPWLLESDFACDNFETNGTGWVLGNKEAFLTQYLSPLSMSYYPENGSKDRLDLMSIGKGHGVGGTKGSLDAPGQGQYLDTVDSGPSGPNQVPKTSHATQRIIATPRRKLMSSDRQKTAETRKLTACVRCRMQRIRCLPDPSNPKGACLTCQKVTKPTMHRLPCLRYKLTDIRLFREGSYAAGREWSHRWSTNTMENITKWASPERKQLVVTQDYGPTTLTFTVREFIPLEGDMLERQWSDNGVIKSVPIPHYAIVDMAEALQVHREFIVNQGAQFFKSILDFNDRLLWDTYDTAIWFSNEATARSVEERELLQMVLQLWVAIRMTTRSLRITGTETLNMPSDLMDASSGMQGKLPIPPVMGAQMQMILCHKLQAPWRSKILTRLQKLTLEQRPEHWFCIYLCTFILLHNCSLLTIHDIGYARKHGLKARHARPDMVKELQVGANVLLAHFHYSCKGERPFTLDWKAESSASMATLDEKQLRVVKNTATYVHYNESKFRKLRSDGKYDNEQYFLAQLYEEEWKPRLSVE</sequence>
<dbReference type="InterPro" id="IPR001138">
    <property type="entry name" value="Zn2Cys6_DnaBD"/>
</dbReference>
<evidence type="ECO:0008006" key="4">
    <source>
        <dbReference type="Google" id="ProtNLM"/>
    </source>
</evidence>
<evidence type="ECO:0000313" key="3">
    <source>
        <dbReference type="Proteomes" id="UP000696280"/>
    </source>
</evidence>
<dbReference type="EMBL" id="CAJVRL010000115">
    <property type="protein sequence ID" value="CAG8961672.1"/>
    <property type="molecule type" value="Genomic_DNA"/>
</dbReference>
<gene>
    <name evidence="2" type="ORF">HYFRA_00006209</name>
</gene>
<dbReference type="OrthoDB" id="5362630at2759"/>
<evidence type="ECO:0000256" key="1">
    <source>
        <dbReference type="ARBA" id="ARBA00023242"/>
    </source>
</evidence>
<comment type="caution">
    <text evidence="2">The sequence shown here is derived from an EMBL/GenBank/DDBJ whole genome shotgun (WGS) entry which is preliminary data.</text>
</comment>
<organism evidence="2 3">
    <name type="scientific">Hymenoscyphus fraxineus</name>
    <dbReference type="NCBI Taxonomy" id="746836"/>
    <lineage>
        <taxon>Eukaryota</taxon>
        <taxon>Fungi</taxon>
        <taxon>Dikarya</taxon>
        <taxon>Ascomycota</taxon>
        <taxon>Pezizomycotina</taxon>
        <taxon>Leotiomycetes</taxon>
        <taxon>Helotiales</taxon>
        <taxon>Helotiaceae</taxon>
        <taxon>Hymenoscyphus</taxon>
    </lineage>
</organism>
<proteinExistence type="predicted"/>
<protein>
    <recommendedName>
        <fullName evidence="4">Zn(2)-C6 fungal-type domain-containing protein</fullName>
    </recommendedName>
</protein>
<accession>A0A9N9Q1D7</accession>
<dbReference type="AlphaFoldDB" id="A0A9N9Q1D7"/>
<keyword evidence="1" id="KW-0539">Nucleus</keyword>
<dbReference type="Proteomes" id="UP000696280">
    <property type="component" value="Unassembled WGS sequence"/>
</dbReference>
<evidence type="ECO:0000313" key="2">
    <source>
        <dbReference type="EMBL" id="CAG8961672.1"/>
    </source>
</evidence>
<dbReference type="PANTHER" id="PTHR35392">
    <property type="entry name" value="ZN(II)2CYS6 TRANSCRIPTION FACTOR (EUROFUNG)-RELATED-RELATED"/>
    <property type="match status" value="1"/>
</dbReference>
<dbReference type="GO" id="GO:0008270">
    <property type="term" value="F:zinc ion binding"/>
    <property type="evidence" value="ECO:0007669"/>
    <property type="project" value="InterPro"/>
</dbReference>
<reference evidence="2" key="1">
    <citation type="submission" date="2021-07" db="EMBL/GenBank/DDBJ databases">
        <authorList>
            <person name="Durling M."/>
        </authorList>
    </citation>
    <scope>NUCLEOTIDE SEQUENCE</scope>
</reference>